<dbReference type="EMBL" id="DVJJ01000126">
    <property type="protein sequence ID" value="HIS65367.1"/>
    <property type="molecule type" value="Genomic_DNA"/>
</dbReference>
<dbReference type="CDD" id="cd07067">
    <property type="entry name" value="HP_PGM_like"/>
    <property type="match status" value="1"/>
</dbReference>
<dbReference type="PANTHER" id="PTHR48100:SF1">
    <property type="entry name" value="HISTIDINE PHOSPHATASE FAMILY PROTEIN-RELATED"/>
    <property type="match status" value="1"/>
</dbReference>
<dbReference type="Gene3D" id="3.40.50.1240">
    <property type="entry name" value="Phosphoglycerate mutase-like"/>
    <property type="match status" value="1"/>
</dbReference>
<reference evidence="2" key="2">
    <citation type="journal article" date="2021" name="PeerJ">
        <title>Extensive microbial diversity within the chicken gut microbiome revealed by metagenomics and culture.</title>
        <authorList>
            <person name="Gilroy R."/>
            <person name="Ravi A."/>
            <person name="Getino M."/>
            <person name="Pursley I."/>
            <person name="Horton D.L."/>
            <person name="Alikhan N.F."/>
            <person name="Baker D."/>
            <person name="Gharbi K."/>
            <person name="Hall N."/>
            <person name="Watson M."/>
            <person name="Adriaenssens E.M."/>
            <person name="Foster-Nyarko E."/>
            <person name="Jarju S."/>
            <person name="Secka A."/>
            <person name="Antonio M."/>
            <person name="Oren A."/>
            <person name="Chaudhuri R.R."/>
            <person name="La Ragione R."/>
            <person name="Hildebrand F."/>
            <person name="Pallen M.J."/>
        </authorList>
    </citation>
    <scope>NUCLEOTIDE SEQUENCE</scope>
    <source>
        <strain evidence="2">ChiBcec16-1751</strain>
    </source>
</reference>
<feature type="domain" description="N-acetyltransferase" evidence="1">
    <location>
        <begin position="220"/>
        <end position="373"/>
    </location>
</feature>
<comment type="caution">
    <text evidence="2">The sequence shown here is derived from an EMBL/GenBank/DDBJ whole genome shotgun (WGS) entry which is preliminary data.</text>
</comment>
<dbReference type="Pfam" id="PF00583">
    <property type="entry name" value="Acetyltransf_1"/>
    <property type="match status" value="1"/>
</dbReference>
<dbReference type="Pfam" id="PF00300">
    <property type="entry name" value="His_Phos_1"/>
    <property type="match status" value="1"/>
</dbReference>
<accession>A0A9D1FAA6</accession>
<dbReference type="InterPro" id="IPR016181">
    <property type="entry name" value="Acyl_CoA_acyltransferase"/>
</dbReference>
<evidence type="ECO:0000313" key="2">
    <source>
        <dbReference type="EMBL" id="HIS65367.1"/>
    </source>
</evidence>
<dbReference type="SUPFAM" id="SSF53254">
    <property type="entry name" value="Phosphoglycerate mutase-like"/>
    <property type="match status" value="1"/>
</dbReference>
<dbReference type="Gene3D" id="3.40.630.30">
    <property type="match status" value="1"/>
</dbReference>
<dbReference type="InterPro" id="IPR000182">
    <property type="entry name" value="GNAT_dom"/>
</dbReference>
<evidence type="ECO:0000313" key="3">
    <source>
        <dbReference type="Proteomes" id="UP000886741"/>
    </source>
</evidence>
<dbReference type="InterPro" id="IPR029033">
    <property type="entry name" value="His_PPase_superfam"/>
</dbReference>
<dbReference type="CDD" id="cd04301">
    <property type="entry name" value="NAT_SF"/>
    <property type="match status" value="1"/>
</dbReference>
<evidence type="ECO:0000259" key="1">
    <source>
        <dbReference type="PROSITE" id="PS51186"/>
    </source>
</evidence>
<dbReference type="GO" id="GO:0005737">
    <property type="term" value="C:cytoplasm"/>
    <property type="evidence" value="ECO:0007669"/>
    <property type="project" value="TreeGrafter"/>
</dbReference>
<gene>
    <name evidence="2" type="ORF">IAA83_08360</name>
</gene>
<dbReference type="GO" id="GO:0016791">
    <property type="term" value="F:phosphatase activity"/>
    <property type="evidence" value="ECO:0007669"/>
    <property type="project" value="TreeGrafter"/>
</dbReference>
<organism evidence="2 3">
    <name type="scientific">Candidatus Avoscillospira avistercoris</name>
    <dbReference type="NCBI Taxonomy" id="2840707"/>
    <lineage>
        <taxon>Bacteria</taxon>
        <taxon>Bacillati</taxon>
        <taxon>Bacillota</taxon>
        <taxon>Clostridia</taxon>
        <taxon>Eubacteriales</taxon>
        <taxon>Oscillospiraceae</taxon>
        <taxon>Oscillospiraceae incertae sedis</taxon>
        <taxon>Candidatus Avoscillospira</taxon>
    </lineage>
</organism>
<dbReference type="Proteomes" id="UP000886741">
    <property type="component" value="Unassembled WGS sequence"/>
</dbReference>
<dbReference type="PROSITE" id="PS51186">
    <property type="entry name" value="GNAT"/>
    <property type="match status" value="1"/>
</dbReference>
<dbReference type="GO" id="GO:0016747">
    <property type="term" value="F:acyltransferase activity, transferring groups other than amino-acyl groups"/>
    <property type="evidence" value="ECO:0007669"/>
    <property type="project" value="InterPro"/>
</dbReference>
<reference evidence="2" key="1">
    <citation type="submission" date="2020-10" db="EMBL/GenBank/DDBJ databases">
        <authorList>
            <person name="Gilroy R."/>
        </authorList>
    </citation>
    <scope>NUCLEOTIDE SEQUENCE</scope>
    <source>
        <strain evidence="2">ChiBcec16-1751</strain>
    </source>
</reference>
<dbReference type="InterPro" id="IPR050275">
    <property type="entry name" value="PGM_Phosphatase"/>
</dbReference>
<name>A0A9D1FAA6_9FIRM</name>
<proteinExistence type="predicted"/>
<dbReference type="AlphaFoldDB" id="A0A9D1FAA6"/>
<dbReference type="InterPro" id="IPR013078">
    <property type="entry name" value="His_Pase_superF_clade-1"/>
</dbReference>
<dbReference type="SUPFAM" id="SSF55729">
    <property type="entry name" value="Acyl-CoA N-acyltransferases (Nat)"/>
    <property type="match status" value="1"/>
</dbReference>
<protein>
    <submittedName>
        <fullName evidence="2">GNAT family N-acetyltransferase</fullName>
    </submittedName>
</protein>
<dbReference type="PANTHER" id="PTHR48100">
    <property type="entry name" value="BROAD-SPECIFICITY PHOSPHATASE YOR283W-RELATED"/>
    <property type="match status" value="1"/>
</dbReference>
<sequence length="385" mass="44232">MTKLYIIRHAEAEGNLFRRIHGHYNSNVTHDGLKQIAALERRFQGETIDVCYSSDLVRTRVTARAVYEPRDLPLRLEPGFREVNLGPWEDLPFGLLEREQRDQLAAFSHRPREWHVDGAEDFLVYQRRFLDTLERVAQYHDGNTVAIFTHGCVIRAMLEGLFPGQEAGHCDNTGVTLLEYDGGQYREIYRNDNSHLPGQLSTFAKQNWWRKERVQRDRNLWFRPLGNDPQWYVQCRREAWEGIYGPGSFPDGAAYYADAVGRAAGEPWAICQAMLGEEPAGLLQLDWNRGAEQRVGYIPFLYLLPQFRRLGLGVQLIGQAVSFYRRLGRTHLQLAVSPENPGAVRFYQRYGMTQAGTVAGAGKTLWLMDFNMDLTRDLEPALIKI</sequence>
<dbReference type="SMART" id="SM00855">
    <property type="entry name" value="PGAM"/>
    <property type="match status" value="1"/>
</dbReference>